<proteinExistence type="predicted"/>
<reference evidence="1 2" key="1">
    <citation type="journal article" date="2019" name="Commun. Biol.">
        <title>The bagworm genome reveals a unique fibroin gene that provides high tensile strength.</title>
        <authorList>
            <person name="Kono N."/>
            <person name="Nakamura H."/>
            <person name="Ohtoshi R."/>
            <person name="Tomita M."/>
            <person name="Numata K."/>
            <person name="Arakawa K."/>
        </authorList>
    </citation>
    <scope>NUCLEOTIDE SEQUENCE [LARGE SCALE GENOMIC DNA]</scope>
</reference>
<dbReference type="AlphaFoldDB" id="A0A4C1U585"/>
<keyword evidence="2" id="KW-1185">Reference proteome</keyword>
<protein>
    <submittedName>
        <fullName evidence="1">Uncharacterized protein</fullName>
    </submittedName>
</protein>
<evidence type="ECO:0000313" key="1">
    <source>
        <dbReference type="EMBL" id="GBP21006.1"/>
    </source>
</evidence>
<dbReference type="Proteomes" id="UP000299102">
    <property type="component" value="Unassembled WGS sequence"/>
</dbReference>
<evidence type="ECO:0000313" key="2">
    <source>
        <dbReference type="Proteomes" id="UP000299102"/>
    </source>
</evidence>
<gene>
    <name evidence="1" type="ORF">EVAR_11037_1</name>
</gene>
<accession>A0A4C1U585</accession>
<comment type="caution">
    <text evidence="1">The sequence shown here is derived from an EMBL/GenBank/DDBJ whole genome shotgun (WGS) entry which is preliminary data.</text>
</comment>
<dbReference type="EMBL" id="BGZK01000125">
    <property type="protein sequence ID" value="GBP21006.1"/>
    <property type="molecule type" value="Genomic_DNA"/>
</dbReference>
<sequence>MESPKMRKLYKGWLRHRTWGVQLRVQVEQNGMIWLGRRWRTAAAGALAAEDRTHTAEGSSTEGCTDRVSLRFMQSNLQRSKLATTELLVEAARRKIAVAHCSGTLYWEYWRAETVPGVQSRPKTAPRRGPVKPP</sequence>
<organism evidence="1 2">
    <name type="scientific">Eumeta variegata</name>
    <name type="common">Bagworm moth</name>
    <name type="synonym">Eumeta japonica</name>
    <dbReference type="NCBI Taxonomy" id="151549"/>
    <lineage>
        <taxon>Eukaryota</taxon>
        <taxon>Metazoa</taxon>
        <taxon>Ecdysozoa</taxon>
        <taxon>Arthropoda</taxon>
        <taxon>Hexapoda</taxon>
        <taxon>Insecta</taxon>
        <taxon>Pterygota</taxon>
        <taxon>Neoptera</taxon>
        <taxon>Endopterygota</taxon>
        <taxon>Lepidoptera</taxon>
        <taxon>Glossata</taxon>
        <taxon>Ditrysia</taxon>
        <taxon>Tineoidea</taxon>
        <taxon>Psychidae</taxon>
        <taxon>Oiketicinae</taxon>
        <taxon>Eumeta</taxon>
    </lineage>
</organism>
<name>A0A4C1U585_EUMVA</name>